<comment type="caution">
    <text evidence="2">The sequence shown here is derived from an EMBL/GenBank/DDBJ whole genome shotgun (WGS) entry which is preliminary data.</text>
</comment>
<gene>
    <name evidence="2" type="ORF">LLW17_01550</name>
</gene>
<evidence type="ECO:0008006" key="4">
    <source>
        <dbReference type="Google" id="ProtNLM"/>
    </source>
</evidence>
<dbReference type="Proteomes" id="UP001197770">
    <property type="component" value="Unassembled WGS sequence"/>
</dbReference>
<dbReference type="RefSeq" id="WP_228228511.1">
    <property type="nucleotide sequence ID" value="NZ_JAJGMW010000002.1"/>
</dbReference>
<keyword evidence="3" id="KW-1185">Reference proteome</keyword>
<sequence>MNEVAENLFKQLIPLGRLIAVILIVSSFFSCESKTTNSSPANPKIAKGLEDKTDLNEKYKDSLELFKNIYKGMSFKDFESSVIEQIQSKELFSLDTISEIGKLWLEGKLIDSETFKNFNIPELNYFTLSFASGVYYPLVVGSKTYYLEVLPQFNTNGLYSVRLVGPNYYFSSHSLNSDETKKRPYNEEINFNKALKELYVEKYGVFSKIESSTESDDPIFDFNEYTYDKNIYILKTDERIVQIYMRCCDFKTVVSYFDLTDYKAEEKLKQDQFESAKKRNDSMRLKNAEDI</sequence>
<dbReference type="EMBL" id="JAJGMW010000002">
    <property type="protein sequence ID" value="MCC4211390.1"/>
    <property type="molecule type" value="Genomic_DNA"/>
</dbReference>
<evidence type="ECO:0000256" key="1">
    <source>
        <dbReference type="SAM" id="MobiDB-lite"/>
    </source>
</evidence>
<name>A0ABS8GNX8_9FLAO</name>
<proteinExistence type="predicted"/>
<evidence type="ECO:0000313" key="3">
    <source>
        <dbReference type="Proteomes" id="UP001197770"/>
    </source>
</evidence>
<protein>
    <recommendedName>
        <fullName evidence="4">Lipoprotein</fullName>
    </recommendedName>
</protein>
<accession>A0ABS8GNX8</accession>
<organism evidence="2 3">
    <name type="scientific">Leeuwenhoekiella parthenopeia</name>
    <dbReference type="NCBI Taxonomy" id="2890320"/>
    <lineage>
        <taxon>Bacteria</taxon>
        <taxon>Pseudomonadati</taxon>
        <taxon>Bacteroidota</taxon>
        <taxon>Flavobacteriia</taxon>
        <taxon>Flavobacteriales</taxon>
        <taxon>Flavobacteriaceae</taxon>
        <taxon>Leeuwenhoekiella</taxon>
    </lineage>
</organism>
<reference evidence="2 3" key="1">
    <citation type="submission" date="2021-11" db="EMBL/GenBank/DDBJ databases">
        <title>Seasonal and diel survey of microbial diversity of the Tyrrhenian coast.</title>
        <authorList>
            <person name="Gattoni G."/>
            <person name="Corral P."/>
        </authorList>
    </citation>
    <scope>NUCLEOTIDE SEQUENCE [LARGE SCALE GENOMIC DNA]</scope>
    <source>
        <strain evidence="2 3">Mr9</strain>
    </source>
</reference>
<evidence type="ECO:0000313" key="2">
    <source>
        <dbReference type="EMBL" id="MCC4211390.1"/>
    </source>
</evidence>
<feature type="region of interest" description="Disordered" evidence="1">
    <location>
        <begin position="271"/>
        <end position="291"/>
    </location>
</feature>